<dbReference type="Proteomes" id="UP000001431">
    <property type="component" value="Chromosome"/>
</dbReference>
<dbReference type="AlphaFoldDB" id="A3MV98"/>
<dbReference type="KEGG" id="pcl:Pcal_1140"/>
<accession>A3MV98</accession>
<proteinExistence type="predicted"/>
<dbReference type="HOGENOM" id="CLU_216669_0_0_2"/>
<organism evidence="1 2">
    <name type="scientific">Pyrobaculum calidifontis (strain DSM 21063 / JCM 11548 / VA1)</name>
    <dbReference type="NCBI Taxonomy" id="410359"/>
    <lineage>
        <taxon>Archaea</taxon>
        <taxon>Thermoproteota</taxon>
        <taxon>Thermoprotei</taxon>
        <taxon>Thermoproteales</taxon>
        <taxon>Thermoproteaceae</taxon>
        <taxon>Pyrobaculum</taxon>
    </lineage>
</organism>
<reference evidence="1" key="1">
    <citation type="submission" date="2007-02" db="EMBL/GenBank/DDBJ databases">
        <title>Complete sequence of Pyrobaculum calidifontis JCM 11548.</title>
        <authorList>
            <consortium name="US DOE Joint Genome Institute"/>
            <person name="Copeland A."/>
            <person name="Lucas S."/>
            <person name="Lapidus A."/>
            <person name="Barry K."/>
            <person name="Glavina del Rio T."/>
            <person name="Dalin E."/>
            <person name="Tice H."/>
            <person name="Pitluck S."/>
            <person name="Chain P."/>
            <person name="Malfatti S."/>
            <person name="Shin M."/>
            <person name="Vergez L."/>
            <person name="Schmutz J."/>
            <person name="Larimer F."/>
            <person name="Land M."/>
            <person name="Hauser L."/>
            <person name="Kyrpides N."/>
            <person name="Mikhailova N."/>
            <person name="Cozen A.E."/>
            <person name="Fitz-Gibbon S.T."/>
            <person name="House C.H."/>
            <person name="Saltikov C."/>
            <person name="Lowe T.M."/>
            <person name="Richardson P."/>
        </authorList>
    </citation>
    <scope>NUCLEOTIDE SEQUENCE [LARGE SCALE GENOMIC DNA]</scope>
    <source>
        <strain evidence="1">JCM 11548</strain>
    </source>
</reference>
<dbReference type="eggNOG" id="arCOG05648">
    <property type="taxonomic scope" value="Archaea"/>
</dbReference>
<gene>
    <name evidence="1" type="ordered locus">Pcal_1140</name>
</gene>
<name>A3MV98_PYRCJ</name>
<sequence>MRKMKVEDLPIEPKVKEVLLKVLGPGEEVYVEQVGGRVRIII</sequence>
<dbReference type="EMBL" id="CP000561">
    <property type="protein sequence ID" value="ABO08565.1"/>
    <property type="molecule type" value="Genomic_DNA"/>
</dbReference>
<protein>
    <submittedName>
        <fullName evidence="1">Uncharacterized protein</fullName>
    </submittedName>
</protein>
<evidence type="ECO:0000313" key="2">
    <source>
        <dbReference type="Proteomes" id="UP000001431"/>
    </source>
</evidence>
<evidence type="ECO:0000313" key="1">
    <source>
        <dbReference type="EMBL" id="ABO08565.1"/>
    </source>
</evidence>
<dbReference type="STRING" id="410359.Pcal_1140"/>
<keyword evidence="2" id="KW-1185">Reference proteome</keyword>